<dbReference type="EMBL" id="UGVI01000001">
    <property type="protein sequence ID" value="SUE16076.1"/>
    <property type="molecule type" value="Genomic_DNA"/>
</dbReference>
<protein>
    <submittedName>
        <fullName evidence="3">Uncharacterized protein</fullName>
    </submittedName>
</protein>
<dbReference type="AlphaFoldDB" id="A0A379M2U7"/>
<feature type="compositionally biased region" description="Gly residues" evidence="1">
    <location>
        <begin position="74"/>
        <end position="90"/>
    </location>
</feature>
<evidence type="ECO:0000313" key="3">
    <source>
        <dbReference type="EMBL" id="SUE16076.1"/>
    </source>
</evidence>
<keyword evidence="2" id="KW-1133">Transmembrane helix</keyword>
<sequence>MEFLAFVPVLLALPTVFYFAARLIVDYEIRSAEREFGQADEVSAGPGGQSPDASVVPGDSTVPVVASGDSAGRTRGGSGAIGGWAGLRRR</sequence>
<proteinExistence type="predicted"/>
<organism evidence="3 4">
    <name type="scientific">Rhodococcus gordoniae</name>
    <dbReference type="NCBI Taxonomy" id="223392"/>
    <lineage>
        <taxon>Bacteria</taxon>
        <taxon>Bacillati</taxon>
        <taxon>Actinomycetota</taxon>
        <taxon>Actinomycetes</taxon>
        <taxon>Mycobacteriales</taxon>
        <taxon>Nocardiaceae</taxon>
        <taxon>Rhodococcus</taxon>
    </lineage>
</organism>
<keyword evidence="2" id="KW-0812">Transmembrane</keyword>
<keyword evidence="4" id="KW-1185">Reference proteome</keyword>
<reference evidence="3 4" key="1">
    <citation type="submission" date="2018-06" db="EMBL/GenBank/DDBJ databases">
        <authorList>
            <consortium name="Pathogen Informatics"/>
            <person name="Doyle S."/>
        </authorList>
    </citation>
    <scope>NUCLEOTIDE SEQUENCE [LARGE SCALE GENOMIC DNA]</scope>
    <source>
        <strain evidence="3 4">NCTC13296</strain>
    </source>
</reference>
<name>A0A379M2U7_9NOCA</name>
<dbReference type="Proteomes" id="UP000254569">
    <property type="component" value="Unassembled WGS sequence"/>
</dbReference>
<keyword evidence="2" id="KW-0472">Membrane</keyword>
<evidence type="ECO:0000313" key="4">
    <source>
        <dbReference type="Proteomes" id="UP000254569"/>
    </source>
</evidence>
<gene>
    <name evidence="3" type="ORF">NCTC13296_02943</name>
</gene>
<evidence type="ECO:0000256" key="1">
    <source>
        <dbReference type="SAM" id="MobiDB-lite"/>
    </source>
</evidence>
<feature type="transmembrane region" description="Helical" evidence="2">
    <location>
        <begin position="6"/>
        <end position="25"/>
    </location>
</feature>
<accession>A0A379M2U7</accession>
<evidence type="ECO:0000256" key="2">
    <source>
        <dbReference type="SAM" id="Phobius"/>
    </source>
</evidence>
<feature type="region of interest" description="Disordered" evidence="1">
    <location>
        <begin position="38"/>
        <end position="90"/>
    </location>
</feature>